<dbReference type="HOGENOM" id="CLU_006332_4_0_1"/>
<gene>
    <name evidence="3" type="ORF">PV09_06462</name>
</gene>
<dbReference type="EMBL" id="KN847550">
    <property type="protein sequence ID" value="KIW02316.1"/>
    <property type="molecule type" value="Genomic_DNA"/>
</dbReference>
<name>A0A0D1XJ43_9PEZI</name>
<feature type="domain" description="Sulfatase N-terminal" evidence="2">
    <location>
        <begin position="54"/>
        <end position="258"/>
    </location>
</feature>
<dbReference type="InterPro" id="IPR017850">
    <property type="entry name" value="Alkaline_phosphatase_core_sf"/>
</dbReference>
<accession>A0A0D1XJ43</accession>
<dbReference type="OrthoDB" id="96314at2759"/>
<evidence type="ECO:0000313" key="4">
    <source>
        <dbReference type="Proteomes" id="UP000053259"/>
    </source>
</evidence>
<proteinExistence type="inferred from homology"/>
<keyword evidence="4" id="KW-1185">Reference proteome</keyword>
<dbReference type="InParanoid" id="A0A0D1XJ43"/>
<dbReference type="GO" id="GO:0005539">
    <property type="term" value="F:glycosaminoglycan binding"/>
    <property type="evidence" value="ECO:0007669"/>
    <property type="project" value="TreeGrafter"/>
</dbReference>
<dbReference type="STRING" id="253628.A0A0D1XJ43"/>
<dbReference type="InterPro" id="IPR000917">
    <property type="entry name" value="Sulfatase_N"/>
</dbReference>
<comment type="similarity">
    <text evidence="1">Belongs to the sulfatase family.</text>
</comment>
<dbReference type="PANTHER" id="PTHR43108:SF8">
    <property type="entry name" value="SD21168P"/>
    <property type="match status" value="1"/>
</dbReference>
<dbReference type="CDD" id="cd16147">
    <property type="entry name" value="G6S"/>
    <property type="match status" value="1"/>
</dbReference>
<organism evidence="3 4">
    <name type="scientific">Verruconis gallopava</name>
    <dbReference type="NCBI Taxonomy" id="253628"/>
    <lineage>
        <taxon>Eukaryota</taxon>
        <taxon>Fungi</taxon>
        <taxon>Dikarya</taxon>
        <taxon>Ascomycota</taxon>
        <taxon>Pezizomycotina</taxon>
        <taxon>Dothideomycetes</taxon>
        <taxon>Pleosporomycetidae</taxon>
        <taxon>Venturiales</taxon>
        <taxon>Sympoventuriaceae</taxon>
        <taxon>Verruconis</taxon>
    </lineage>
</organism>
<evidence type="ECO:0000256" key="1">
    <source>
        <dbReference type="ARBA" id="ARBA00008779"/>
    </source>
</evidence>
<sequence>MLAHNTNVTDVNPPYGGYPKFISQGFNDDHLAQQLRQAAHTWIPAIWFLLDPYTYQYWNFSTTRNGAKPQNYLKKYSSDHTAETAYEFLKDALETQNIPFFVTIAPIAPHADVSFYPEMRAGPPEVAERHRHLFTIIFLERQTSIPNTPVVLNNTVLAYNDEYQRQRLRSLQAVDEMVENIVSQLSDAGALENTYIIYTSDNGYHISQHRMHPGKECGYETDIRVPMIIRGPGVPEGEVSYSVSSHTNIAPTIMTLAGNDLRFTFDGQPMHLHNLSASRPEHLNVEFWGLGVPEGKYGYGGKYGYVDGPGNAYVNNTYKSLRIENSKYGFYYSVWCTGEKELYDMKADPAQMNNLLGSASSSGHTLLGRAVVDVVDRLDALLMVLKSCKGESCVAPWKHIHPQGDVHSLTDALHRQFDSFYTQQPKVAFSKCELGYIKSSEGPQDVNVFESVDRWSKIQDQNPMLDVHWSLRA</sequence>
<dbReference type="Pfam" id="PF00884">
    <property type="entry name" value="Sulfatase"/>
    <property type="match status" value="1"/>
</dbReference>
<dbReference type="Gene3D" id="3.40.720.10">
    <property type="entry name" value="Alkaline Phosphatase, subunit A"/>
    <property type="match status" value="1"/>
</dbReference>
<dbReference type="AlphaFoldDB" id="A0A0D1XJ43"/>
<evidence type="ECO:0000259" key="2">
    <source>
        <dbReference type="Pfam" id="PF00884"/>
    </source>
</evidence>
<dbReference type="GO" id="GO:0008449">
    <property type="term" value="F:N-acetylglucosamine-6-sulfatase activity"/>
    <property type="evidence" value="ECO:0007669"/>
    <property type="project" value="TreeGrafter"/>
</dbReference>
<dbReference type="PANTHER" id="PTHR43108">
    <property type="entry name" value="N-ACETYLGLUCOSAMINE-6-SULFATASE FAMILY MEMBER"/>
    <property type="match status" value="1"/>
</dbReference>
<protein>
    <recommendedName>
        <fullName evidence="2">Sulfatase N-terminal domain-containing protein</fullName>
    </recommendedName>
</protein>
<dbReference type="SUPFAM" id="SSF53649">
    <property type="entry name" value="Alkaline phosphatase-like"/>
    <property type="match status" value="1"/>
</dbReference>
<dbReference type="Proteomes" id="UP000053259">
    <property type="component" value="Unassembled WGS sequence"/>
</dbReference>
<dbReference type="VEuPathDB" id="FungiDB:PV09_06462"/>
<dbReference type="RefSeq" id="XP_016212185.1">
    <property type="nucleotide sequence ID" value="XM_016360103.1"/>
</dbReference>
<reference evidence="3 4" key="1">
    <citation type="submission" date="2015-01" db="EMBL/GenBank/DDBJ databases">
        <title>The Genome Sequence of Ochroconis gallopava CBS43764.</title>
        <authorList>
            <consortium name="The Broad Institute Genomics Platform"/>
            <person name="Cuomo C."/>
            <person name="de Hoog S."/>
            <person name="Gorbushina A."/>
            <person name="Stielow B."/>
            <person name="Teixiera M."/>
            <person name="Abouelleil A."/>
            <person name="Chapman S.B."/>
            <person name="Priest M."/>
            <person name="Young S.K."/>
            <person name="Wortman J."/>
            <person name="Nusbaum C."/>
            <person name="Birren B."/>
        </authorList>
    </citation>
    <scope>NUCLEOTIDE SEQUENCE [LARGE SCALE GENOMIC DNA]</scope>
    <source>
        <strain evidence="3 4">CBS 43764</strain>
    </source>
</reference>
<dbReference type="GeneID" id="27314435"/>
<evidence type="ECO:0000313" key="3">
    <source>
        <dbReference type="EMBL" id="KIW02316.1"/>
    </source>
</evidence>